<feature type="transmembrane region" description="Helical" evidence="1">
    <location>
        <begin position="47"/>
        <end position="64"/>
    </location>
</feature>
<keyword evidence="1" id="KW-1133">Transmembrane helix</keyword>
<dbReference type="STRING" id="69395.AQ619_08210"/>
<dbReference type="InterPro" id="IPR003675">
    <property type="entry name" value="Rce1/LyrA-like_dom"/>
</dbReference>
<protein>
    <recommendedName>
        <fullName evidence="2">CAAX prenyl protease 2/Lysostaphin resistance protein A-like domain-containing protein</fullName>
    </recommendedName>
</protein>
<dbReference type="Proteomes" id="UP000056905">
    <property type="component" value="Chromosome"/>
</dbReference>
<dbReference type="GO" id="GO:0004175">
    <property type="term" value="F:endopeptidase activity"/>
    <property type="evidence" value="ECO:0007669"/>
    <property type="project" value="UniProtKB-ARBA"/>
</dbReference>
<feature type="transmembrane region" description="Helical" evidence="1">
    <location>
        <begin position="210"/>
        <end position="233"/>
    </location>
</feature>
<dbReference type="Pfam" id="PF02517">
    <property type="entry name" value="Rce1-like"/>
    <property type="match status" value="1"/>
</dbReference>
<evidence type="ECO:0000313" key="4">
    <source>
        <dbReference type="Proteomes" id="UP000056905"/>
    </source>
</evidence>
<feature type="transmembrane region" description="Helical" evidence="1">
    <location>
        <begin position="253"/>
        <end position="271"/>
    </location>
</feature>
<dbReference type="KEGG" id="chq:AQ619_08210"/>
<keyword evidence="1" id="KW-0812">Transmembrane</keyword>
<keyword evidence="4" id="KW-1185">Reference proteome</keyword>
<gene>
    <name evidence="3" type="ORF">AQ619_08210</name>
</gene>
<reference evidence="3 4" key="1">
    <citation type="submission" date="2015-10" db="EMBL/GenBank/DDBJ databases">
        <title>Conservation of the essential genome among Caulobacter and Brevundimonas species.</title>
        <authorList>
            <person name="Scott D."/>
            <person name="Ely B."/>
        </authorList>
    </citation>
    <scope>NUCLEOTIDE SEQUENCE [LARGE SCALE GENOMIC DNA]</scope>
    <source>
        <strain evidence="3 4">CB4</strain>
    </source>
</reference>
<feature type="domain" description="CAAX prenyl protease 2/Lysostaphin resistance protein A-like" evidence="2">
    <location>
        <begin position="120"/>
        <end position="214"/>
    </location>
</feature>
<feature type="transmembrane region" description="Helical" evidence="1">
    <location>
        <begin position="146"/>
        <end position="167"/>
    </location>
</feature>
<dbReference type="PANTHER" id="PTHR39430:SF1">
    <property type="entry name" value="PROTEASE"/>
    <property type="match status" value="1"/>
</dbReference>
<dbReference type="EMBL" id="CP013002">
    <property type="protein sequence ID" value="ALL13340.1"/>
    <property type="molecule type" value="Genomic_DNA"/>
</dbReference>
<feature type="transmembrane region" description="Helical" evidence="1">
    <location>
        <begin position="179"/>
        <end position="198"/>
    </location>
</feature>
<dbReference type="GO" id="GO:0080120">
    <property type="term" value="P:CAAX-box protein maturation"/>
    <property type="evidence" value="ECO:0007669"/>
    <property type="project" value="UniProtKB-ARBA"/>
</dbReference>
<proteinExistence type="predicted"/>
<evidence type="ECO:0000313" key="3">
    <source>
        <dbReference type="EMBL" id="ALL13340.1"/>
    </source>
</evidence>
<evidence type="ECO:0000256" key="1">
    <source>
        <dbReference type="SAM" id="Phobius"/>
    </source>
</evidence>
<sequence>MSLATMMFDAQGKLRNGWWAAIFMVVLTLLLFPALLISQHLGRELSIAEQALILLVTTWLCQLLRRRPLTEVIGRLDGLWAVQLGIGGALGAALMLAPAALLALGGWISWKPNSTGLDALIASLGLMAAVAVAEELMFRGFLFQRLLAGLGEWPAQILVGGFFLLTHLDNEGMHGTTKIWAGINIFLASILFGLAYLRTRSLALPIGIHFMANVTQGGILGLGVSGASEAGLLTPTLASGMTWLTGGTFGLEASLPGLVAVIVLLVFLARWRGVKPAVQNREA</sequence>
<accession>A0A0P0NZR0</accession>
<feature type="transmembrane region" description="Helical" evidence="1">
    <location>
        <begin position="84"/>
        <end position="110"/>
    </location>
</feature>
<dbReference type="PANTHER" id="PTHR39430">
    <property type="entry name" value="MEMBRANE-ASSOCIATED PROTEASE-RELATED"/>
    <property type="match status" value="1"/>
</dbReference>
<name>A0A0P0NZR0_9CAUL</name>
<organism evidence="3 4">
    <name type="scientific">Caulobacter henricii</name>
    <dbReference type="NCBI Taxonomy" id="69395"/>
    <lineage>
        <taxon>Bacteria</taxon>
        <taxon>Pseudomonadati</taxon>
        <taxon>Pseudomonadota</taxon>
        <taxon>Alphaproteobacteria</taxon>
        <taxon>Caulobacterales</taxon>
        <taxon>Caulobacteraceae</taxon>
        <taxon>Caulobacter</taxon>
    </lineage>
</organism>
<dbReference type="RefSeq" id="WP_062146243.1">
    <property type="nucleotide sequence ID" value="NZ_CP013002.1"/>
</dbReference>
<evidence type="ECO:0000259" key="2">
    <source>
        <dbReference type="Pfam" id="PF02517"/>
    </source>
</evidence>
<keyword evidence="1" id="KW-0472">Membrane</keyword>
<feature type="transmembrane region" description="Helical" evidence="1">
    <location>
        <begin position="116"/>
        <end position="134"/>
    </location>
</feature>
<feature type="transmembrane region" description="Helical" evidence="1">
    <location>
        <begin position="21"/>
        <end position="41"/>
    </location>
</feature>
<dbReference type="AlphaFoldDB" id="A0A0P0NZR0"/>